<keyword evidence="4" id="KW-1185">Reference proteome</keyword>
<protein>
    <submittedName>
        <fullName evidence="3">Putative GTP-binding protein</fullName>
    </submittedName>
</protein>
<dbReference type="AlphaFoldDB" id="A0A1R1PRU4"/>
<dbReference type="GO" id="GO:0005737">
    <property type="term" value="C:cytoplasm"/>
    <property type="evidence" value="ECO:0007669"/>
    <property type="project" value="TreeGrafter"/>
</dbReference>
<proteinExistence type="predicted"/>
<dbReference type="OrthoDB" id="545683at2759"/>
<sequence>MSNFVIACVGKPSAGKSSFLNAVTDATAKVGNYPFTTIEPNQGVAYHVVECPCKKYNKSSVCRPRYGWCNNGERFVPIRLLDVAGLVPGASEGLGLGNKFLDDLRQADALIHVVDSSGTTDANGKETKGYDPINDIEWLRAEIHAWILNNLKKRWDVIVKRHVATIRTLSDPALAHPLREWTMDDLSTFVYSFIDERFPTVVALNKIDNPEADKNIAKILKKYCMDQEAMYVSTNGDSSNIKGQKQKLKDGIAPDRVVLTSALSECFLKTMARLKYIKYTTGSDDFISLSDDPSLENELKPLSSTDKAELERIRDMVLYRYDGTGTRQVITCAIQSLKMIPVFPVKNINNFGASSSNNLENVDSAHSSSDGAFRDCLLIKAGTSVRQLAARLHDELDRNYAGAETIGNIQLAEDEPIVPGRNNVICFKTKPSYSLSSNKKQPK</sequence>
<gene>
    <name evidence="3" type="ORF">AX774_g2815</name>
</gene>
<feature type="domain" description="OBG-type G" evidence="2">
    <location>
        <begin position="4"/>
        <end position="257"/>
    </location>
</feature>
<dbReference type="InterPro" id="IPR031167">
    <property type="entry name" value="G_OBG"/>
</dbReference>
<dbReference type="PROSITE" id="PS51710">
    <property type="entry name" value="G_OBG"/>
    <property type="match status" value="1"/>
</dbReference>
<accession>A0A1R1PRU4</accession>
<dbReference type="PANTHER" id="PTHR23305:SF1">
    <property type="entry name" value="OBG-TYPE G DOMAIN-CONTAINING PROTEIN"/>
    <property type="match status" value="1"/>
</dbReference>
<dbReference type="InterPro" id="IPR006073">
    <property type="entry name" value="GTP-bd"/>
</dbReference>
<organism evidence="3 4">
    <name type="scientific">Zancudomyces culisetae</name>
    <name type="common">Gut fungus</name>
    <name type="synonym">Smittium culisetae</name>
    <dbReference type="NCBI Taxonomy" id="1213189"/>
    <lineage>
        <taxon>Eukaryota</taxon>
        <taxon>Fungi</taxon>
        <taxon>Fungi incertae sedis</taxon>
        <taxon>Zoopagomycota</taxon>
        <taxon>Kickxellomycotina</taxon>
        <taxon>Harpellomycetes</taxon>
        <taxon>Harpellales</taxon>
        <taxon>Legeriomycetaceae</taxon>
        <taxon>Zancudomyces</taxon>
    </lineage>
</organism>
<comment type="caution">
    <text evidence="3">The sequence shown here is derived from an EMBL/GenBank/DDBJ whole genome shotgun (WGS) entry which is preliminary data.</text>
</comment>
<dbReference type="InterPro" id="IPR013646">
    <property type="entry name" value="YGR210-like_G4"/>
</dbReference>
<dbReference type="Pfam" id="PF01926">
    <property type="entry name" value="MMR_HSR1"/>
    <property type="match status" value="1"/>
</dbReference>
<dbReference type="InterPro" id="IPR027417">
    <property type="entry name" value="P-loop_NTPase"/>
</dbReference>
<evidence type="ECO:0000259" key="2">
    <source>
        <dbReference type="PROSITE" id="PS51710"/>
    </source>
</evidence>
<evidence type="ECO:0000313" key="4">
    <source>
        <dbReference type="Proteomes" id="UP000188320"/>
    </source>
</evidence>
<keyword evidence="1" id="KW-0547">Nucleotide-binding</keyword>
<dbReference type="Gene3D" id="3.10.20.30">
    <property type="match status" value="1"/>
</dbReference>
<dbReference type="GO" id="GO:0005525">
    <property type="term" value="F:GTP binding"/>
    <property type="evidence" value="ECO:0007669"/>
    <property type="project" value="InterPro"/>
</dbReference>
<dbReference type="CDD" id="cd01899">
    <property type="entry name" value="Ygr210"/>
    <property type="match status" value="1"/>
</dbReference>
<dbReference type="Gene3D" id="1.10.8.470">
    <property type="match status" value="1"/>
</dbReference>
<dbReference type="PRINTS" id="PR00326">
    <property type="entry name" value="GTP1OBG"/>
</dbReference>
<reference evidence="4" key="1">
    <citation type="submission" date="2017-01" db="EMBL/GenBank/DDBJ databases">
        <authorList>
            <person name="Wang Y."/>
            <person name="White M."/>
            <person name="Kvist S."/>
            <person name="Moncalvo J.-M."/>
        </authorList>
    </citation>
    <scope>NUCLEOTIDE SEQUENCE [LARGE SCALE GENOMIC DNA]</scope>
    <source>
        <strain evidence="4">COL-18-3</strain>
    </source>
</reference>
<evidence type="ECO:0000313" key="3">
    <source>
        <dbReference type="EMBL" id="OMH83674.1"/>
    </source>
</evidence>
<dbReference type="PANTHER" id="PTHR23305">
    <property type="entry name" value="OBG GTPASE FAMILY"/>
    <property type="match status" value="1"/>
</dbReference>
<dbReference type="Gene3D" id="3.40.50.300">
    <property type="entry name" value="P-loop containing nucleotide triphosphate hydrolases"/>
    <property type="match status" value="1"/>
</dbReference>
<dbReference type="SUPFAM" id="SSF52540">
    <property type="entry name" value="P-loop containing nucleoside triphosphate hydrolases"/>
    <property type="match status" value="1"/>
</dbReference>
<dbReference type="Pfam" id="PF08438">
    <property type="entry name" value="YGR210-like_G4"/>
    <property type="match status" value="1"/>
</dbReference>
<dbReference type="GO" id="GO:0016887">
    <property type="term" value="F:ATP hydrolysis activity"/>
    <property type="evidence" value="ECO:0007669"/>
    <property type="project" value="TreeGrafter"/>
</dbReference>
<dbReference type="InterPro" id="IPR012675">
    <property type="entry name" value="Beta-grasp_dom_sf"/>
</dbReference>
<evidence type="ECO:0000256" key="1">
    <source>
        <dbReference type="ARBA" id="ARBA00022741"/>
    </source>
</evidence>
<name>A0A1R1PRU4_ZANCU</name>
<dbReference type="EMBL" id="LSSK01000336">
    <property type="protein sequence ID" value="OMH83674.1"/>
    <property type="molecule type" value="Genomic_DNA"/>
</dbReference>
<dbReference type="Proteomes" id="UP000188320">
    <property type="component" value="Unassembled WGS sequence"/>
</dbReference>